<evidence type="ECO:0000256" key="4">
    <source>
        <dbReference type="ARBA" id="ARBA00022833"/>
    </source>
</evidence>
<dbReference type="SUPFAM" id="SSF53098">
    <property type="entry name" value="Ribonuclease H-like"/>
    <property type="match status" value="1"/>
</dbReference>
<keyword evidence="4" id="KW-0862">Zinc</keyword>
<dbReference type="Proteomes" id="UP000789901">
    <property type="component" value="Unassembled WGS sequence"/>
</dbReference>
<dbReference type="EMBL" id="CAJVQB010038523">
    <property type="protein sequence ID" value="CAG8826351.1"/>
    <property type="molecule type" value="Genomic_DNA"/>
</dbReference>
<dbReference type="PANTHER" id="PTHR46481">
    <property type="entry name" value="ZINC FINGER BED DOMAIN-CONTAINING PROTEIN 4"/>
    <property type="match status" value="1"/>
</dbReference>
<proteinExistence type="predicted"/>
<accession>A0ABN7WC97</accession>
<gene>
    <name evidence="6" type="ORF">GMARGA_LOCUS29098</name>
</gene>
<evidence type="ECO:0000313" key="7">
    <source>
        <dbReference type="Proteomes" id="UP000789901"/>
    </source>
</evidence>
<keyword evidence="7" id="KW-1185">Reference proteome</keyword>
<evidence type="ECO:0000313" key="6">
    <source>
        <dbReference type="EMBL" id="CAG8826351.1"/>
    </source>
</evidence>
<protein>
    <submittedName>
        <fullName evidence="6">31232_t:CDS:1</fullName>
    </submittedName>
</protein>
<sequence>VQEECGGTIDQVIKKFRNMITTWIINCQRPLSIIEDPKLVKILQYLNPMVELVKGDAIKNTIMSLYNSGKQELKVFLSNINSKISFTSDLWMSPNNKGFIAVTAHYIDDNWALQEVIIDFGLMSGKHDGTNIANGFFKVLENCDITSKILAITLDNDADLQQYAILHSQWSTLEKIVEFLGPFKELTAIMSSSSNSTAYLIIPLFNIILNHIEDTAQMLKQKSKMNLVDEDFEEDETSFDEIDRYISEKLAIKETDVLIWWK</sequence>
<dbReference type="InterPro" id="IPR052035">
    <property type="entry name" value="ZnF_BED_domain_contain"/>
</dbReference>
<keyword evidence="3" id="KW-0863">Zinc-finger</keyword>
<evidence type="ECO:0000256" key="1">
    <source>
        <dbReference type="ARBA" id="ARBA00004123"/>
    </source>
</evidence>
<evidence type="ECO:0000256" key="3">
    <source>
        <dbReference type="ARBA" id="ARBA00022771"/>
    </source>
</evidence>
<feature type="non-terminal residue" evidence="6">
    <location>
        <position position="1"/>
    </location>
</feature>
<name>A0ABN7WC97_GIGMA</name>
<feature type="non-terminal residue" evidence="6">
    <location>
        <position position="262"/>
    </location>
</feature>
<dbReference type="PANTHER" id="PTHR46481:SF10">
    <property type="entry name" value="ZINC FINGER BED DOMAIN-CONTAINING PROTEIN 39"/>
    <property type="match status" value="1"/>
</dbReference>
<dbReference type="InterPro" id="IPR012337">
    <property type="entry name" value="RNaseH-like_sf"/>
</dbReference>
<evidence type="ECO:0000256" key="5">
    <source>
        <dbReference type="ARBA" id="ARBA00023242"/>
    </source>
</evidence>
<reference evidence="6 7" key="1">
    <citation type="submission" date="2021-06" db="EMBL/GenBank/DDBJ databases">
        <authorList>
            <person name="Kallberg Y."/>
            <person name="Tangrot J."/>
            <person name="Rosling A."/>
        </authorList>
    </citation>
    <scope>NUCLEOTIDE SEQUENCE [LARGE SCALE GENOMIC DNA]</scope>
    <source>
        <strain evidence="6 7">120-4 pot B 10/14</strain>
    </source>
</reference>
<keyword evidence="2" id="KW-0479">Metal-binding</keyword>
<organism evidence="6 7">
    <name type="scientific">Gigaspora margarita</name>
    <dbReference type="NCBI Taxonomy" id="4874"/>
    <lineage>
        <taxon>Eukaryota</taxon>
        <taxon>Fungi</taxon>
        <taxon>Fungi incertae sedis</taxon>
        <taxon>Mucoromycota</taxon>
        <taxon>Glomeromycotina</taxon>
        <taxon>Glomeromycetes</taxon>
        <taxon>Diversisporales</taxon>
        <taxon>Gigasporaceae</taxon>
        <taxon>Gigaspora</taxon>
    </lineage>
</organism>
<comment type="subcellular location">
    <subcellularLocation>
        <location evidence="1">Nucleus</location>
    </subcellularLocation>
</comment>
<comment type="caution">
    <text evidence="6">The sequence shown here is derived from an EMBL/GenBank/DDBJ whole genome shotgun (WGS) entry which is preliminary data.</text>
</comment>
<keyword evidence="5" id="KW-0539">Nucleus</keyword>
<evidence type="ECO:0000256" key="2">
    <source>
        <dbReference type="ARBA" id="ARBA00022723"/>
    </source>
</evidence>